<evidence type="ECO:0000256" key="8">
    <source>
        <dbReference type="PROSITE-ProRule" id="PRU01211"/>
    </source>
</evidence>
<dbReference type="Pfam" id="PF01400">
    <property type="entry name" value="Astacin"/>
    <property type="match status" value="1"/>
</dbReference>
<keyword evidence="4 8" id="KW-0378">Hydrolase</keyword>
<feature type="active site" evidence="8">
    <location>
        <position position="89"/>
    </location>
</feature>
<comment type="function">
    <text evidence="7">Zinc metalloprotease. Provoques deadhesion of endothelial cells from cell cultures, and also degradation of fibronectin, fibrinogen and gelatin in vitro. Its role in the venom is not fully understood but it might act as a spreading factor that facilitates diffusion of other venom toxins. Alternatively, it might be involved in the proteolytic processing of other venom toxins or it might play a role in extra-oral digestion of prey.</text>
</comment>
<dbReference type="OrthoDB" id="6411869at2759"/>
<reference evidence="11 12" key="1">
    <citation type="submission" date="2013-11" db="EMBL/GenBank/DDBJ databases">
        <title>Genome sequencing of Stegodyphus mimosarum.</title>
        <authorList>
            <person name="Bechsgaard J."/>
        </authorList>
    </citation>
    <scope>NUCLEOTIDE SEQUENCE [LARGE SCALE GENOMIC DNA]</scope>
</reference>
<comment type="cofactor">
    <cofactor evidence="8 9">
        <name>Zn(2+)</name>
        <dbReference type="ChEBI" id="CHEBI:29105"/>
    </cofactor>
    <text evidence="8 9">Binds 1 zinc ion per subunit.</text>
</comment>
<evidence type="ECO:0000313" key="11">
    <source>
        <dbReference type="EMBL" id="KFM80683.1"/>
    </source>
</evidence>
<proteinExistence type="predicted"/>
<dbReference type="SMART" id="SM00235">
    <property type="entry name" value="ZnMc"/>
    <property type="match status" value="1"/>
</dbReference>
<evidence type="ECO:0000256" key="4">
    <source>
        <dbReference type="ARBA" id="ARBA00022801"/>
    </source>
</evidence>
<dbReference type="STRING" id="407821.A0A087UTJ4"/>
<dbReference type="EC" id="3.4.24.-" evidence="9"/>
<dbReference type="EMBL" id="KK121536">
    <property type="protein sequence ID" value="KFM80683.1"/>
    <property type="molecule type" value="Genomic_DNA"/>
</dbReference>
<sequence>MKDERYRWPEGKVPYEIDSSLEEHKDAIQKAINHYHATTCVRFIPRTTEKDYVRFFKGQGCYSRMGRQGGSQVLSLGRGCHSVGVIIHEMGHALGFYHEQNRSDRDEYLIVYLYNVKDGMHFNFQKLHPSQNILYNKFDYDSIMIYGNTAFSKDGKSPTMVARNGQKLLYAWDKNGMTKSDIERVKMMYKCP</sequence>
<dbReference type="InterPro" id="IPR001506">
    <property type="entry name" value="Peptidase_M12A"/>
</dbReference>
<dbReference type="PRINTS" id="PR00480">
    <property type="entry name" value="ASTACIN"/>
</dbReference>
<feature type="non-terminal residue" evidence="11">
    <location>
        <position position="192"/>
    </location>
</feature>
<keyword evidence="5 8" id="KW-0862">Zinc</keyword>
<dbReference type="PANTHER" id="PTHR10127:SF780">
    <property type="entry name" value="METALLOENDOPEPTIDASE"/>
    <property type="match status" value="1"/>
</dbReference>
<keyword evidence="12" id="KW-1185">Reference proteome</keyword>
<evidence type="ECO:0000256" key="2">
    <source>
        <dbReference type="ARBA" id="ARBA00022670"/>
    </source>
</evidence>
<accession>A0A087UTJ4</accession>
<dbReference type="PANTHER" id="PTHR10127">
    <property type="entry name" value="DISCOIDIN, CUB, EGF, LAMININ , AND ZINC METALLOPROTEASE DOMAIN CONTAINING"/>
    <property type="match status" value="1"/>
</dbReference>
<evidence type="ECO:0000256" key="7">
    <source>
        <dbReference type="ARBA" id="ARBA00025529"/>
    </source>
</evidence>
<dbReference type="SUPFAM" id="SSF55486">
    <property type="entry name" value="Metalloproteases ('zincins'), catalytic domain"/>
    <property type="match status" value="1"/>
</dbReference>
<organism evidence="11 12">
    <name type="scientific">Stegodyphus mimosarum</name>
    <name type="common">African social velvet spider</name>
    <dbReference type="NCBI Taxonomy" id="407821"/>
    <lineage>
        <taxon>Eukaryota</taxon>
        <taxon>Metazoa</taxon>
        <taxon>Ecdysozoa</taxon>
        <taxon>Arthropoda</taxon>
        <taxon>Chelicerata</taxon>
        <taxon>Arachnida</taxon>
        <taxon>Araneae</taxon>
        <taxon>Araneomorphae</taxon>
        <taxon>Entelegynae</taxon>
        <taxon>Eresoidea</taxon>
        <taxon>Eresidae</taxon>
        <taxon>Stegodyphus</taxon>
    </lineage>
</organism>
<feature type="domain" description="Peptidase M12A" evidence="10">
    <location>
        <begin position="1"/>
        <end position="192"/>
    </location>
</feature>
<dbReference type="InterPro" id="IPR034035">
    <property type="entry name" value="Astacin-like_dom"/>
</dbReference>
<dbReference type="GO" id="GO:0004222">
    <property type="term" value="F:metalloendopeptidase activity"/>
    <property type="evidence" value="ECO:0007669"/>
    <property type="project" value="UniProtKB-UniRule"/>
</dbReference>
<comment type="caution">
    <text evidence="8">Lacks conserved residue(s) required for the propagation of feature annotation.</text>
</comment>
<feature type="binding site" evidence="8">
    <location>
        <position position="88"/>
    </location>
    <ligand>
        <name>Zn(2+)</name>
        <dbReference type="ChEBI" id="CHEBI:29105"/>
        <note>catalytic</note>
    </ligand>
</feature>
<dbReference type="InterPro" id="IPR006026">
    <property type="entry name" value="Peptidase_Metallo"/>
</dbReference>
<keyword evidence="6 8" id="KW-0482">Metalloprotease</keyword>
<dbReference type="CDD" id="cd04280">
    <property type="entry name" value="ZnMc_astacin_like"/>
    <property type="match status" value="1"/>
</dbReference>
<evidence type="ECO:0000313" key="12">
    <source>
        <dbReference type="Proteomes" id="UP000054359"/>
    </source>
</evidence>
<dbReference type="MEROPS" id="M12.032"/>
<dbReference type="Proteomes" id="UP000054359">
    <property type="component" value="Unassembled WGS sequence"/>
</dbReference>
<evidence type="ECO:0000256" key="1">
    <source>
        <dbReference type="ARBA" id="ARBA00011245"/>
    </source>
</evidence>
<dbReference type="PROSITE" id="PS51864">
    <property type="entry name" value="ASTACIN"/>
    <property type="match status" value="1"/>
</dbReference>
<dbReference type="Gene3D" id="3.40.390.10">
    <property type="entry name" value="Collagenase (Catalytic Domain)"/>
    <property type="match status" value="1"/>
</dbReference>
<evidence type="ECO:0000256" key="6">
    <source>
        <dbReference type="ARBA" id="ARBA00023049"/>
    </source>
</evidence>
<dbReference type="GO" id="GO:0006508">
    <property type="term" value="P:proteolysis"/>
    <property type="evidence" value="ECO:0007669"/>
    <property type="project" value="UniProtKB-KW"/>
</dbReference>
<keyword evidence="3 8" id="KW-0479">Metal-binding</keyword>
<dbReference type="InterPro" id="IPR024079">
    <property type="entry name" value="MetalloPept_cat_dom_sf"/>
</dbReference>
<dbReference type="GO" id="GO:0008270">
    <property type="term" value="F:zinc ion binding"/>
    <property type="evidence" value="ECO:0007669"/>
    <property type="project" value="UniProtKB-UniRule"/>
</dbReference>
<dbReference type="OMA" id="TAIRCSW"/>
<evidence type="ECO:0000256" key="3">
    <source>
        <dbReference type="ARBA" id="ARBA00022723"/>
    </source>
</evidence>
<gene>
    <name evidence="11" type="ORF">X975_10575</name>
</gene>
<dbReference type="AlphaFoldDB" id="A0A087UTJ4"/>
<feature type="binding site" evidence="8">
    <location>
        <position position="98"/>
    </location>
    <ligand>
        <name>Zn(2+)</name>
        <dbReference type="ChEBI" id="CHEBI:29105"/>
        <note>catalytic</note>
    </ligand>
</feature>
<evidence type="ECO:0000256" key="5">
    <source>
        <dbReference type="ARBA" id="ARBA00022833"/>
    </source>
</evidence>
<feature type="binding site" evidence="8">
    <location>
        <position position="92"/>
    </location>
    <ligand>
        <name>Zn(2+)</name>
        <dbReference type="ChEBI" id="CHEBI:29105"/>
        <note>catalytic</note>
    </ligand>
</feature>
<protein>
    <recommendedName>
        <fullName evidence="9">Metalloendopeptidase</fullName>
        <ecNumber evidence="9">3.4.24.-</ecNumber>
    </recommendedName>
</protein>
<name>A0A087UTJ4_STEMI</name>
<evidence type="ECO:0000259" key="10">
    <source>
        <dbReference type="PROSITE" id="PS51864"/>
    </source>
</evidence>
<comment type="subunit">
    <text evidence="1">Monomer.</text>
</comment>
<evidence type="ECO:0000256" key="9">
    <source>
        <dbReference type="RuleBase" id="RU361183"/>
    </source>
</evidence>
<keyword evidence="2 8" id="KW-0645">Protease</keyword>